<dbReference type="InterPro" id="IPR001119">
    <property type="entry name" value="SLH_dom"/>
</dbReference>
<organism evidence="4 5">
    <name type="scientific">Paenibacillus lycopersici</name>
    <dbReference type="NCBI Taxonomy" id="2704462"/>
    <lineage>
        <taxon>Bacteria</taxon>
        <taxon>Bacillati</taxon>
        <taxon>Bacillota</taxon>
        <taxon>Bacilli</taxon>
        <taxon>Bacillales</taxon>
        <taxon>Paenibacillaceae</taxon>
        <taxon>Paenibacillus</taxon>
    </lineage>
</organism>
<protein>
    <submittedName>
        <fullName evidence="4">S-layer homology domain-containing protein</fullName>
    </submittedName>
</protein>
<sequence length="161" mass="16982">MMKYSTKLASLMLAASLGLTALPVGALHANAASVKLTDEAIQQAIDALADYHVLQGYEDGSTAVRNPVSRAELAKMVVMTFNRQDKVQSPAGFTDIKPGAWYYPYAAELVEAGIMQAVDGTFNPKGSVSDPGAMNSSMRLRAQAAATAEPSSLQTTARRGS</sequence>
<dbReference type="Pfam" id="PF00395">
    <property type="entry name" value="SLH"/>
    <property type="match status" value="2"/>
</dbReference>
<dbReference type="Proteomes" id="UP000476064">
    <property type="component" value="Chromosome"/>
</dbReference>
<evidence type="ECO:0000259" key="3">
    <source>
        <dbReference type="PROSITE" id="PS51272"/>
    </source>
</evidence>
<evidence type="ECO:0000256" key="1">
    <source>
        <dbReference type="SAM" id="MobiDB-lite"/>
    </source>
</evidence>
<evidence type="ECO:0000313" key="5">
    <source>
        <dbReference type="Proteomes" id="UP000476064"/>
    </source>
</evidence>
<proteinExistence type="predicted"/>
<feature type="region of interest" description="Disordered" evidence="1">
    <location>
        <begin position="126"/>
        <end position="161"/>
    </location>
</feature>
<reference evidence="4 5" key="1">
    <citation type="submission" date="2020-01" db="EMBL/GenBank/DDBJ databases">
        <title>Paenibacillus sp. nov., isolated from tomato rhizosphere.</title>
        <authorList>
            <person name="Weon H.-Y."/>
            <person name="Lee S.A."/>
        </authorList>
    </citation>
    <scope>NUCLEOTIDE SEQUENCE [LARGE SCALE GENOMIC DNA]</scope>
    <source>
        <strain evidence="4 5">12200R-189</strain>
    </source>
</reference>
<feature type="compositionally biased region" description="Polar residues" evidence="1">
    <location>
        <begin position="149"/>
        <end position="161"/>
    </location>
</feature>
<dbReference type="KEGG" id="plyc:GXP70_14890"/>
<dbReference type="AlphaFoldDB" id="A0A6C0FYF9"/>
<dbReference type="EMBL" id="CP048209">
    <property type="protein sequence ID" value="QHT61112.1"/>
    <property type="molecule type" value="Genomic_DNA"/>
</dbReference>
<evidence type="ECO:0000256" key="2">
    <source>
        <dbReference type="SAM" id="SignalP"/>
    </source>
</evidence>
<evidence type="ECO:0000313" key="4">
    <source>
        <dbReference type="EMBL" id="QHT61112.1"/>
    </source>
</evidence>
<keyword evidence="2" id="KW-0732">Signal</keyword>
<accession>A0A6C0FYF9</accession>
<feature type="chain" id="PRO_5025691892" evidence="2">
    <location>
        <begin position="32"/>
        <end position="161"/>
    </location>
</feature>
<keyword evidence="5" id="KW-1185">Reference proteome</keyword>
<feature type="signal peptide" evidence="2">
    <location>
        <begin position="1"/>
        <end position="31"/>
    </location>
</feature>
<feature type="domain" description="SLH" evidence="3">
    <location>
        <begin position="89"/>
        <end position="151"/>
    </location>
</feature>
<gene>
    <name evidence="4" type="ORF">GXP70_14890</name>
</gene>
<dbReference type="PROSITE" id="PS51272">
    <property type="entry name" value="SLH"/>
    <property type="match status" value="1"/>
</dbReference>
<name>A0A6C0FYF9_9BACL</name>